<feature type="domain" description="HTH-like" evidence="1">
    <location>
        <begin position="23"/>
        <end position="68"/>
    </location>
</feature>
<comment type="caution">
    <text evidence="2">The sequence shown here is derived from an EMBL/GenBank/DDBJ whole genome shotgun (WGS) entry which is preliminary data.</text>
</comment>
<proteinExistence type="predicted"/>
<dbReference type="Proteomes" id="UP000315400">
    <property type="component" value="Unassembled WGS sequence"/>
</dbReference>
<evidence type="ECO:0000259" key="1">
    <source>
        <dbReference type="Pfam" id="PF13276"/>
    </source>
</evidence>
<evidence type="ECO:0000313" key="3">
    <source>
        <dbReference type="Proteomes" id="UP000315400"/>
    </source>
</evidence>
<dbReference type="EMBL" id="VIFK01000653">
    <property type="protein sequence ID" value="TQE92545.1"/>
    <property type="molecule type" value="Genomic_DNA"/>
</dbReference>
<dbReference type="InterPro" id="IPR025948">
    <property type="entry name" value="HTH-like_dom"/>
</dbReference>
<protein>
    <submittedName>
        <fullName evidence="2">Transposase</fullName>
    </submittedName>
</protein>
<sequence length="82" mass="9668">EALDLPKSTYYYRKNRPDEPFEEEQELMSHIRAIIQEHPGYGYRRILPELEERTGQTVNHKRLRRLLRGCLKISEIESAGAA</sequence>
<gene>
    <name evidence="2" type="ORF">FKY71_19860</name>
</gene>
<evidence type="ECO:0000313" key="2">
    <source>
        <dbReference type="EMBL" id="TQE92545.1"/>
    </source>
</evidence>
<dbReference type="Pfam" id="PF13276">
    <property type="entry name" value="HTH_21"/>
    <property type="match status" value="1"/>
</dbReference>
<reference evidence="2 3" key="1">
    <citation type="submission" date="2019-06" db="EMBL/GenBank/DDBJ databases">
        <title>Metagenome assembled Genome of Spiribacter salinus SL48-SHIP from the microbial mat of Salt Lake 48 (Novosibirsk region, Russia).</title>
        <authorList>
            <person name="Shipova A."/>
            <person name="Rozanov A.S."/>
            <person name="Bryanskaya A.V."/>
            <person name="Peltek S.E."/>
        </authorList>
    </citation>
    <scope>NUCLEOTIDE SEQUENCE [LARGE SCALE GENOMIC DNA]</scope>
    <source>
        <strain evidence="2">SL48-SHIP-2</strain>
    </source>
</reference>
<dbReference type="AlphaFoldDB" id="A0A540V751"/>
<accession>A0A540V751</accession>
<feature type="non-terminal residue" evidence="2">
    <location>
        <position position="1"/>
    </location>
</feature>
<organism evidence="2 3">
    <name type="scientific">Spiribacter salinus</name>
    <dbReference type="NCBI Taxonomy" id="1335746"/>
    <lineage>
        <taxon>Bacteria</taxon>
        <taxon>Pseudomonadati</taxon>
        <taxon>Pseudomonadota</taxon>
        <taxon>Gammaproteobacteria</taxon>
        <taxon>Chromatiales</taxon>
        <taxon>Ectothiorhodospiraceae</taxon>
        <taxon>Spiribacter</taxon>
    </lineage>
</organism>
<name>A0A540V751_9GAMM</name>